<accession>A0A0G0Z463</accession>
<name>A0A0G0Z463_9BACT</name>
<proteinExistence type="predicted"/>
<dbReference type="Proteomes" id="UP000034875">
    <property type="component" value="Unassembled WGS sequence"/>
</dbReference>
<dbReference type="EMBL" id="LCCZ01000031">
    <property type="protein sequence ID" value="KKS43530.1"/>
    <property type="molecule type" value="Genomic_DNA"/>
</dbReference>
<dbReference type="InterPro" id="IPR002376">
    <property type="entry name" value="Formyl_transf_N"/>
</dbReference>
<dbReference type="Gene3D" id="3.40.50.12230">
    <property type="match status" value="1"/>
</dbReference>
<organism evidence="2 3">
    <name type="scientific">candidate division CPR1 bacterium GW2011_GWA2_42_17</name>
    <dbReference type="NCBI Taxonomy" id="1618341"/>
    <lineage>
        <taxon>Bacteria</taxon>
        <taxon>candidate division CPR1</taxon>
    </lineage>
</organism>
<dbReference type="AlphaFoldDB" id="A0A0G0Z463"/>
<comment type="caution">
    <text evidence="2">The sequence shown here is derived from an EMBL/GenBank/DDBJ whole genome shotgun (WGS) entry which is preliminary data.</text>
</comment>
<evidence type="ECO:0000259" key="1">
    <source>
        <dbReference type="Pfam" id="PF00551"/>
    </source>
</evidence>
<feature type="domain" description="Formyl transferase N-terminal" evidence="1">
    <location>
        <begin position="59"/>
        <end position="139"/>
    </location>
</feature>
<evidence type="ECO:0000313" key="3">
    <source>
        <dbReference type="Proteomes" id="UP000034875"/>
    </source>
</evidence>
<evidence type="ECO:0000313" key="2">
    <source>
        <dbReference type="EMBL" id="KKS43530.1"/>
    </source>
</evidence>
<gene>
    <name evidence="2" type="ORF">UV05_C0031G0005</name>
</gene>
<dbReference type="InterPro" id="IPR036477">
    <property type="entry name" value="Formyl_transf_N_sf"/>
</dbReference>
<dbReference type="Pfam" id="PF00551">
    <property type="entry name" value="Formyl_trans_N"/>
    <property type="match status" value="1"/>
</dbReference>
<dbReference type="SUPFAM" id="SSF53328">
    <property type="entry name" value="Formyltransferase"/>
    <property type="match status" value="1"/>
</dbReference>
<protein>
    <recommendedName>
        <fullName evidence="1">Formyl transferase N-terminal domain-containing protein</fullName>
    </recommendedName>
</protein>
<reference evidence="2 3" key="1">
    <citation type="journal article" date="2015" name="Nature">
        <title>rRNA introns, odd ribosomes, and small enigmatic genomes across a large radiation of phyla.</title>
        <authorList>
            <person name="Brown C.T."/>
            <person name="Hug L.A."/>
            <person name="Thomas B.C."/>
            <person name="Sharon I."/>
            <person name="Castelle C.J."/>
            <person name="Singh A."/>
            <person name="Wilkins M.J."/>
            <person name="Williams K.H."/>
            <person name="Banfield J.F."/>
        </authorList>
    </citation>
    <scope>NUCLEOTIDE SEQUENCE [LARGE SCALE GENOMIC DNA]</scope>
</reference>
<sequence length="223" mass="25780">MKPTCILLLDTNEHFANAAEDFCRTLFAVKQVVRSSRGSILPELDGADYLFNFLSCQKVPKKALDSVKMAINFHTAPPEFPGRGSASYALFNALNGGKWEYGVTAHFMEETFDSGKILKAIRFPIMKDDYCDTLFERALNYTLLLFYDVLNGVATKNLRFLDEKWARKATTRKEFEKWMILNMNDSEDINYKKIRALQHNKFPGPYIEIFGERFFLSPRIKEK</sequence>